<dbReference type="EC" id="3.4.11.2" evidence="4"/>
<comment type="caution">
    <text evidence="14">The sequence shown here is derived from an EMBL/GenBank/DDBJ whole genome shotgun (WGS) entry which is preliminary data.</text>
</comment>
<organism evidence="14 15">
    <name type="scientific">Tannerella sp. oral taxon BU063 isolate Cell 2</name>
    <dbReference type="NCBI Taxonomy" id="1411148"/>
    <lineage>
        <taxon>Bacteria</taxon>
        <taxon>Pseudomonadati</taxon>
        <taxon>Bacteroidota</taxon>
        <taxon>Bacteroidia</taxon>
        <taxon>Bacteroidales</taxon>
        <taxon>Tannerellaceae</taxon>
        <taxon>Tannerella</taxon>
    </lineage>
</organism>
<gene>
    <name evidence="14" type="ORF">N425_11060</name>
</gene>
<evidence type="ECO:0000256" key="9">
    <source>
        <dbReference type="ARBA" id="ARBA00022801"/>
    </source>
</evidence>
<dbReference type="InterPro" id="IPR045357">
    <property type="entry name" value="Aminopeptidase_N-like_N"/>
</dbReference>
<evidence type="ECO:0000259" key="12">
    <source>
        <dbReference type="Pfam" id="PF01433"/>
    </source>
</evidence>
<evidence type="ECO:0000256" key="11">
    <source>
        <dbReference type="ARBA" id="ARBA00023049"/>
    </source>
</evidence>
<evidence type="ECO:0000256" key="6">
    <source>
        <dbReference type="ARBA" id="ARBA00022438"/>
    </source>
</evidence>
<dbReference type="Gene3D" id="2.60.40.1730">
    <property type="entry name" value="tricorn interacting facor f3 domain"/>
    <property type="match status" value="1"/>
</dbReference>
<evidence type="ECO:0000256" key="8">
    <source>
        <dbReference type="ARBA" id="ARBA00022723"/>
    </source>
</evidence>
<dbReference type="GO" id="GO:0006508">
    <property type="term" value="P:proteolysis"/>
    <property type="evidence" value="ECO:0007669"/>
    <property type="project" value="UniProtKB-KW"/>
</dbReference>
<keyword evidence="9" id="KW-0378">Hydrolase</keyword>
<dbReference type="GO" id="GO:0008270">
    <property type="term" value="F:zinc ion binding"/>
    <property type="evidence" value="ECO:0007669"/>
    <property type="project" value="InterPro"/>
</dbReference>
<dbReference type="PRINTS" id="PR00756">
    <property type="entry name" value="ALADIPTASE"/>
</dbReference>
<protein>
    <recommendedName>
        <fullName evidence="5">Aminopeptidase N</fullName>
        <ecNumber evidence="4">3.4.11.2</ecNumber>
    </recommendedName>
</protein>
<evidence type="ECO:0000256" key="2">
    <source>
        <dbReference type="ARBA" id="ARBA00001947"/>
    </source>
</evidence>
<evidence type="ECO:0000313" key="14">
    <source>
        <dbReference type="EMBL" id="ETK01220.1"/>
    </source>
</evidence>
<dbReference type="SUPFAM" id="SSF63737">
    <property type="entry name" value="Leukotriene A4 hydrolase N-terminal domain"/>
    <property type="match status" value="1"/>
</dbReference>
<comment type="similarity">
    <text evidence="3">Belongs to the peptidase M1 family.</text>
</comment>
<dbReference type="GO" id="GO:0016285">
    <property type="term" value="F:alanyl aminopeptidase activity"/>
    <property type="evidence" value="ECO:0007669"/>
    <property type="project" value="UniProtKB-EC"/>
</dbReference>
<dbReference type="GO" id="GO:0005615">
    <property type="term" value="C:extracellular space"/>
    <property type="evidence" value="ECO:0007669"/>
    <property type="project" value="TreeGrafter"/>
</dbReference>
<evidence type="ECO:0000256" key="5">
    <source>
        <dbReference type="ARBA" id="ARBA00015611"/>
    </source>
</evidence>
<dbReference type="Pfam" id="PF01433">
    <property type="entry name" value="Peptidase_M1"/>
    <property type="match status" value="1"/>
</dbReference>
<dbReference type="InterPro" id="IPR014782">
    <property type="entry name" value="Peptidase_M1_dom"/>
</dbReference>
<dbReference type="PATRIC" id="fig|1411148.3.peg.1801"/>
<dbReference type="Proteomes" id="UP000018837">
    <property type="component" value="Unassembled WGS sequence"/>
</dbReference>
<dbReference type="SUPFAM" id="SSF55486">
    <property type="entry name" value="Metalloproteases ('zincins'), catalytic domain"/>
    <property type="match status" value="1"/>
</dbReference>
<name>W2C224_9BACT</name>
<keyword evidence="10" id="KW-0862">Zinc</keyword>
<dbReference type="GO" id="GO:0042277">
    <property type="term" value="F:peptide binding"/>
    <property type="evidence" value="ECO:0007669"/>
    <property type="project" value="TreeGrafter"/>
</dbReference>
<comment type="cofactor">
    <cofactor evidence="2">
        <name>Zn(2+)</name>
        <dbReference type="ChEBI" id="CHEBI:29105"/>
    </cofactor>
</comment>
<accession>W2C224</accession>
<keyword evidence="11" id="KW-0482">Metalloprotease</keyword>
<evidence type="ECO:0000256" key="7">
    <source>
        <dbReference type="ARBA" id="ARBA00022670"/>
    </source>
</evidence>
<keyword evidence="8" id="KW-0479">Metal-binding</keyword>
<dbReference type="GO" id="GO:0043171">
    <property type="term" value="P:peptide catabolic process"/>
    <property type="evidence" value="ECO:0007669"/>
    <property type="project" value="TreeGrafter"/>
</dbReference>
<dbReference type="CDD" id="cd09602">
    <property type="entry name" value="M1_APN"/>
    <property type="match status" value="1"/>
</dbReference>
<dbReference type="InterPro" id="IPR027268">
    <property type="entry name" value="Peptidase_M4/M1_CTD_sf"/>
</dbReference>
<evidence type="ECO:0000256" key="10">
    <source>
        <dbReference type="ARBA" id="ARBA00022833"/>
    </source>
</evidence>
<dbReference type="GO" id="GO:0005737">
    <property type="term" value="C:cytoplasm"/>
    <property type="evidence" value="ECO:0007669"/>
    <property type="project" value="TreeGrafter"/>
</dbReference>
<sequence length="841" mass="96392">MIRYAFLLIMAVNCLTGHGQTTDAVHEAGVSRELAQLRKQKVKDLRYDLRFSIPRDKHTPVTGEERIRFRLDAPTEIVIDFREAEEKIAEVRVNGKTAAYTFRNEHIILPAKLTQAGENAISVRFTAGDQSLNRNDDFLYSLSVPDRARTIFPCFDQPNLKAVFTLTLELPAEWVGVSNTRVTKEEKQADRKTLHFAPTRPLSTYLFAFAAGRFEQRTYHGEGRTLTAYYRETDPQKVAQLDTIFRQSAAALDWLEAYTSMPCPFDKQDFIILPGFQFGGMEHVGATLYNDTQLFLGPNPTPDEELRRIQLIAHETAHAWFGNLVTMDWFDDVWTKEVFANHFSAWITEPLFPAVNHKLQRMRTFFASALSEDRTPGTNAIHQELDNLRNAGLIYGQIIYNKAPVVMGKIIELMGEDAFREGIREYLRTYAYSNATWDDLIRILDRHTPEDLIAFNDAWVNRKGMPIIRFTPRGKTLEIRQKDRYAPGIVRPQRFAVTLAAKGQTDTTLEVNLRDSLVRLTLPFAPERVLPNTDGRAYGLLIPDSASRDWLLAHWHEATDGTTRLARLMLLHENYQACLIPDALWLDALMNGLRTEANPLLFSTITSYISTPLRALPSVLREGPEDSLLHLSASHPQRSSRQRLLRMLIHSAASPATLARLYTIWRDRSEPLLNETDYTDLAYSLAVRLPDRSDSIVRTQRARLTDPDRIRRFDFISRAMTPDTAALDTLFRSLLIPENRRIEPWTSALLGWLNHPTRERHAVRYIRPALDALRDVQRTGDIFFPRDWVGALLRNHRSPEAYRALLDFIDANPGYPPLLLNKVWQAAYPLYRANGEVENEK</sequence>
<dbReference type="GO" id="GO:0016020">
    <property type="term" value="C:membrane"/>
    <property type="evidence" value="ECO:0007669"/>
    <property type="project" value="TreeGrafter"/>
</dbReference>
<keyword evidence="7" id="KW-0645">Protease</keyword>
<keyword evidence="6 14" id="KW-0031">Aminopeptidase</keyword>
<dbReference type="InterPro" id="IPR050344">
    <property type="entry name" value="Peptidase_M1_aminopeptidases"/>
</dbReference>
<feature type="domain" description="Aminopeptidase N-like N-terminal" evidence="13">
    <location>
        <begin position="46"/>
        <end position="206"/>
    </location>
</feature>
<comment type="catalytic activity">
    <reaction evidence="1">
        <text>Release of an N-terminal amino acid, Xaa-|-Yaa- from a peptide, amide or arylamide. Xaa is preferably Ala, but may be most amino acids including Pro (slow action). When a terminal hydrophobic residue is followed by a prolyl residue, the two may be released as an intact Xaa-Pro dipeptide.</text>
        <dbReference type="EC" id="3.4.11.2"/>
    </reaction>
</comment>
<evidence type="ECO:0000259" key="13">
    <source>
        <dbReference type="Pfam" id="PF17900"/>
    </source>
</evidence>
<dbReference type="EMBL" id="AYUF01000489">
    <property type="protein sequence ID" value="ETK01220.1"/>
    <property type="molecule type" value="Genomic_DNA"/>
</dbReference>
<evidence type="ECO:0000313" key="15">
    <source>
        <dbReference type="Proteomes" id="UP000018837"/>
    </source>
</evidence>
<evidence type="ECO:0000256" key="1">
    <source>
        <dbReference type="ARBA" id="ARBA00000098"/>
    </source>
</evidence>
<dbReference type="GO" id="GO:0070006">
    <property type="term" value="F:metalloaminopeptidase activity"/>
    <property type="evidence" value="ECO:0007669"/>
    <property type="project" value="TreeGrafter"/>
</dbReference>
<dbReference type="PANTHER" id="PTHR11533:SF174">
    <property type="entry name" value="PUROMYCIN-SENSITIVE AMINOPEPTIDASE-RELATED"/>
    <property type="match status" value="1"/>
</dbReference>
<dbReference type="AlphaFoldDB" id="W2C224"/>
<dbReference type="InterPro" id="IPR001930">
    <property type="entry name" value="Peptidase_M1"/>
</dbReference>
<dbReference type="InterPro" id="IPR042097">
    <property type="entry name" value="Aminopeptidase_N-like_N_sf"/>
</dbReference>
<reference evidence="14 15" key="1">
    <citation type="submission" date="2013-11" db="EMBL/GenBank/DDBJ databases">
        <title>Single cell genomics of uncultured Tannerella BU063 (oral taxon 286).</title>
        <authorList>
            <person name="Beall C.J."/>
            <person name="Campbell A.G."/>
            <person name="Griffen A.L."/>
            <person name="Podar M."/>
            <person name="Leys E.J."/>
        </authorList>
    </citation>
    <scope>NUCLEOTIDE SEQUENCE [LARGE SCALE GENOMIC DNA]</scope>
    <source>
        <strain evidence="14">Cell 2</strain>
    </source>
</reference>
<dbReference type="Gene3D" id="1.10.390.10">
    <property type="entry name" value="Neutral Protease Domain 2"/>
    <property type="match status" value="1"/>
</dbReference>
<dbReference type="Pfam" id="PF17900">
    <property type="entry name" value="Peptidase_M1_N"/>
    <property type="match status" value="1"/>
</dbReference>
<evidence type="ECO:0000256" key="4">
    <source>
        <dbReference type="ARBA" id="ARBA00012564"/>
    </source>
</evidence>
<proteinExistence type="inferred from homology"/>
<dbReference type="PANTHER" id="PTHR11533">
    <property type="entry name" value="PROTEASE M1 ZINC METALLOPROTEASE"/>
    <property type="match status" value="1"/>
</dbReference>
<evidence type="ECO:0000256" key="3">
    <source>
        <dbReference type="ARBA" id="ARBA00010136"/>
    </source>
</evidence>
<feature type="domain" description="Peptidase M1 membrane alanine aminopeptidase" evidence="12">
    <location>
        <begin position="248"/>
        <end position="459"/>
    </location>
</feature>